<name>D0LHS6_HALO1</name>
<dbReference type="KEGG" id="hoh:Hoch_2210"/>
<dbReference type="PROSITE" id="PS00723">
    <property type="entry name" value="POLYPRENYL_SYNTHASE_1"/>
    <property type="match status" value="1"/>
</dbReference>
<gene>
    <name evidence="4" type="ordered locus">Hoch_2210</name>
</gene>
<dbReference type="GO" id="GO:0008299">
    <property type="term" value="P:isoprenoid biosynthetic process"/>
    <property type="evidence" value="ECO:0007669"/>
    <property type="project" value="InterPro"/>
</dbReference>
<organism evidence="4 5">
    <name type="scientific">Haliangium ochraceum (strain DSM 14365 / JCM 11303 / SMP-2)</name>
    <dbReference type="NCBI Taxonomy" id="502025"/>
    <lineage>
        <taxon>Bacteria</taxon>
        <taxon>Pseudomonadati</taxon>
        <taxon>Myxococcota</taxon>
        <taxon>Polyangia</taxon>
        <taxon>Haliangiales</taxon>
        <taxon>Kofleriaceae</taxon>
        <taxon>Haliangium</taxon>
    </lineage>
</organism>
<dbReference type="Pfam" id="PF00348">
    <property type="entry name" value="polyprenyl_synt"/>
    <property type="match status" value="1"/>
</dbReference>
<dbReference type="EMBL" id="CP001804">
    <property type="protein sequence ID" value="ACY14755.1"/>
    <property type="molecule type" value="Genomic_DNA"/>
</dbReference>
<dbReference type="InterPro" id="IPR000092">
    <property type="entry name" value="Polyprenyl_synt"/>
</dbReference>
<evidence type="ECO:0000313" key="4">
    <source>
        <dbReference type="EMBL" id="ACY14755.1"/>
    </source>
</evidence>
<reference evidence="4 5" key="1">
    <citation type="journal article" date="2010" name="Stand. Genomic Sci.">
        <title>Complete genome sequence of Haliangium ochraceum type strain (SMP-2).</title>
        <authorList>
            <consortium name="US DOE Joint Genome Institute (JGI-PGF)"/>
            <person name="Ivanova N."/>
            <person name="Daum C."/>
            <person name="Lang E."/>
            <person name="Abt B."/>
            <person name="Kopitz M."/>
            <person name="Saunders E."/>
            <person name="Lapidus A."/>
            <person name="Lucas S."/>
            <person name="Glavina Del Rio T."/>
            <person name="Nolan M."/>
            <person name="Tice H."/>
            <person name="Copeland A."/>
            <person name="Cheng J.F."/>
            <person name="Chen F."/>
            <person name="Bruce D."/>
            <person name="Goodwin L."/>
            <person name="Pitluck S."/>
            <person name="Mavromatis K."/>
            <person name="Pati A."/>
            <person name="Mikhailova N."/>
            <person name="Chen A."/>
            <person name="Palaniappan K."/>
            <person name="Land M."/>
            <person name="Hauser L."/>
            <person name="Chang Y.J."/>
            <person name="Jeffries C.D."/>
            <person name="Detter J.C."/>
            <person name="Brettin T."/>
            <person name="Rohde M."/>
            <person name="Goker M."/>
            <person name="Bristow J."/>
            <person name="Markowitz V."/>
            <person name="Eisen J.A."/>
            <person name="Hugenholtz P."/>
            <person name="Kyrpides N.C."/>
            <person name="Klenk H.P."/>
        </authorList>
    </citation>
    <scope>NUCLEOTIDE SEQUENCE [LARGE SCALE GENOMIC DNA]</scope>
    <source>
        <strain evidence="5">DSM 14365 / CIP 107738 / JCM 11303 / AJ 13395 / SMP-2</strain>
    </source>
</reference>
<dbReference type="InterPro" id="IPR033749">
    <property type="entry name" value="Polyprenyl_synt_CS"/>
</dbReference>
<dbReference type="GO" id="GO:0046872">
    <property type="term" value="F:metal ion binding"/>
    <property type="evidence" value="ECO:0007669"/>
    <property type="project" value="UniProtKB-KW"/>
</dbReference>
<dbReference type="Proteomes" id="UP000001880">
    <property type="component" value="Chromosome"/>
</dbReference>
<comment type="similarity">
    <text evidence="3">Belongs to the FPP/GGPP synthase family.</text>
</comment>
<evidence type="ECO:0000313" key="5">
    <source>
        <dbReference type="Proteomes" id="UP000001880"/>
    </source>
</evidence>
<protein>
    <submittedName>
        <fullName evidence="4">Polyprenyl synthetase</fullName>
    </submittedName>
</protein>
<dbReference type="InterPro" id="IPR008949">
    <property type="entry name" value="Isoprenoid_synthase_dom_sf"/>
</dbReference>
<dbReference type="OrthoDB" id="9805316at2"/>
<accession>D0LHS6</accession>
<dbReference type="SUPFAM" id="SSF48576">
    <property type="entry name" value="Terpenoid synthases"/>
    <property type="match status" value="1"/>
</dbReference>
<keyword evidence="5" id="KW-1185">Reference proteome</keyword>
<dbReference type="GO" id="GO:0004659">
    <property type="term" value="F:prenyltransferase activity"/>
    <property type="evidence" value="ECO:0007669"/>
    <property type="project" value="InterPro"/>
</dbReference>
<dbReference type="RefSeq" id="WP_012827363.1">
    <property type="nucleotide sequence ID" value="NC_013440.1"/>
</dbReference>
<proteinExistence type="inferred from homology"/>
<evidence type="ECO:0000256" key="3">
    <source>
        <dbReference type="RuleBase" id="RU004466"/>
    </source>
</evidence>
<dbReference type="PANTHER" id="PTHR12001">
    <property type="entry name" value="GERANYLGERANYL PYROPHOSPHATE SYNTHASE"/>
    <property type="match status" value="1"/>
</dbReference>
<dbReference type="Gene3D" id="1.10.600.10">
    <property type="entry name" value="Farnesyl Diphosphate Synthase"/>
    <property type="match status" value="1"/>
</dbReference>
<evidence type="ECO:0000256" key="2">
    <source>
        <dbReference type="ARBA" id="ARBA00022842"/>
    </source>
</evidence>
<keyword evidence="1" id="KW-0479">Metal-binding</keyword>
<dbReference type="PANTHER" id="PTHR12001:SF44">
    <property type="entry name" value="GERANYLGERANYL PYROPHOSPHATE SYNTHASE"/>
    <property type="match status" value="1"/>
</dbReference>
<dbReference type="eggNOG" id="COG0142">
    <property type="taxonomic scope" value="Bacteria"/>
</dbReference>
<dbReference type="HOGENOM" id="CLU_796373_0_0_7"/>
<dbReference type="STRING" id="502025.Hoch_2210"/>
<keyword evidence="3" id="KW-0808">Transferase</keyword>
<evidence type="ECO:0000256" key="1">
    <source>
        <dbReference type="ARBA" id="ARBA00022723"/>
    </source>
</evidence>
<sequence>MKAIEPADDRERGADDDEASARLLALLDESFAEIDSGLPPHLWERALLGPAREFLRRPGKQFRARLVEVCWRLAGGDSAMPIELPLVVELLHAGSLIVDDIEDGSSTRRGGPALHHLYGTSIALNTGNWMYFWPLTLIDRLDQSSERSAEMHRRTRQTLVLCHQGQALDLALKVTELEQSEVPHVVRATTRSKTSALMSLAAALGAIAAGAESRVLDAVTRFGTELGVGLQMLDDLGSLASDSRRHKGREDLRLARPTWPWAWAAQSASAQVFAELQQRAVLVSRGDSDRAALDELARALCELVGDTGWARVHTRLSLALAVLGDALGPSPELSALEDEIARLERSYV</sequence>
<dbReference type="AlphaFoldDB" id="D0LHS6"/>
<keyword evidence="2" id="KW-0460">Magnesium</keyword>